<dbReference type="InterPro" id="IPR036770">
    <property type="entry name" value="Ankyrin_rpt-contain_sf"/>
</dbReference>
<keyword evidence="1" id="KW-0677">Repeat</keyword>
<evidence type="ECO:0000313" key="4">
    <source>
        <dbReference type="EMBL" id="KAF4037521.1"/>
    </source>
</evidence>
<dbReference type="InterPro" id="IPR002110">
    <property type="entry name" value="Ankyrin_rpt"/>
</dbReference>
<dbReference type="EMBL" id="JAACNO010001546">
    <property type="protein sequence ID" value="KAF4139789.1"/>
    <property type="molecule type" value="Genomic_DNA"/>
</dbReference>
<sequence>MSMDGFVDLVDDLLRVSDDKKEVVTKKSRSEVSVLDLVVSGDAEGLTQLLKDDADFAVNARDPKTGRALLHEACARGDMGIVKLLLMKTEADLMLRTMLGRCTPLHLAVSNNHRPIVFLLLSHGADALSRDRFGCSPLHYVKSPSVAKLLVQYGGKALDYNTKKKHAVESVSNFANSIRQDSSIPVDKRDAALDVYKNLVKYLEKQAEAEYRAKLMNLQKIKKQTKEQAVLKSPKKGKRRI</sequence>
<keyword evidence="6" id="KW-1185">Reference proteome</keyword>
<dbReference type="PROSITE" id="PS50088">
    <property type="entry name" value="ANK_REPEAT"/>
    <property type="match status" value="1"/>
</dbReference>
<evidence type="ECO:0000313" key="5">
    <source>
        <dbReference type="EMBL" id="KAF4139789.1"/>
    </source>
</evidence>
<dbReference type="SUPFAM" id="SSF48403">
    <property type="entry name" value="Ankyrin repeat"/>
    <property type="match status" value="1"/>
</dbReference>
<feature type="repeat" description="ANK" evidence="3">
    <location>
        <begin position="100"/>
        <end position="132"/>
    </location>
</feature>
<protein>
    <submittedName>
        <fullName evidence="4">Ankyrin repeats (3 copies)</fullName>
    </submittedName>
    <submittedName>
        <fullName evidence="5">Ankyrin repeats domain-containing protein</fullName>
    </submittedName>
</protein>
<evidence type="ECO:0000256" key="2">
    <source>
        <dbReference type="ARBA" id="ARBA00023043"/>
    </source>
</evidence>
<dbReference type="Gene3D" id="1.25.40.20">
    <property type="entry name" value="Ankyrin repeat-containing domain"/>
    <property type="match status" value="1"/>
</dbReference>
<dbReference type="Proteomes" id="UP000602510">
    <property type="component" value="Unassembled WGS sequence"/>
</dbReference>
<dbReference type="Pfam" id="PF12796">
    <property type="entry name" value="Ank_2"/>
    <property type="match status" value="1"/>
</dbReference>
<accession>A0A833WU93</accession>
<name>A0A833WU93_PHYIN</name>
<organism evidence="4 6">
    <name type="scientific">Phytophthora infestans</name>
    <name type="common">Potato late blight agent</name>
    <name type="synonym">Botrytis infestans</name>
    <dbReference type="NCBI Taxonomy" id="4787"/>
    <lineage>
        <taxon>Eukaryota</taxon>
        <taxon>Sar</taxon>
        <taxon>Stramenopiles</taxon>
        <taxon>Oomycota</taxon>
        <taxon>Peronosporomycetes</taxon>
        <taxon>Peronosporales</taxon>
        <taxon>Peronosporaceae</taxon>
        <taxon>Phytophthora</taxon>
    </lineage>
</organism>
<dbReference type="SMART" id="SM00248">
    <property type="entry name" value="ANK"/>
    <property type="match status" value="3"/>
</dbReference>
<reference evidence="4" key="1">
    <citation type="submission" date="2020-04" db="EMBL/GenBank/DDBJ databases">
        <title>Hybrid Assembly of Korean Phytophthora infestans isolates.</title>
        <authorList>
            <person name="Prokchorchik M."/>
            <person name="Lee Y."/>
            <person name="Seo J."/>
            <person name="Cho J.-H."/>
            <person name="Park Y.-E."/>
            <person name="Jang D.-C."/>
            <person name="Im J.-S."/>
            <person name="Choi J.-G."/>
            <person name="Park H.-J."/>
            <person name="Lee G.-B."/>
            <person name="Lee Y.-G."/>
            <person name="Hong S.-Y."/>
            <person name="Cho K."/>
            <person name="Sohn K.H."/>
        </authorList>
    </citation>
    <scope>NUCLEOTIDE SEQUENCE</scope>
    <source>
        <strain evidence="4">KR_1_A1</strain>
        <strain evidence="5">KR_2_A2</strain>
    </source>
</reference>
<evidence type="ECO:0000313" key="6">
    <source>
        <dbReference type="Proteomes" id="UP000602510"/>
    </source>
</evidence>
<evidence type="ECO:0000256" key="1">
    <source>
        <dbReference type="ARBA" id="ARBA00022737"/>
    </source>
</evidence>
<dbReference type="PANTHER" id="PTHR24171">
    <property type="entry name" value="ANKYRIN REPEAT DOMAIN-CONTAINING PROTEIN 39-RELATED"/>
    <property type="match status" value="1"/>
</dbReference>
<gene>
    <name evidence="4" type="ORF">GN244_ATG10255</name>
    <name evidence="5" type="ORF">GN958_ATG11030</name>
</gene>
<comment type="caution">
    <text evidence="4">The sequence shown here is derived from an EMBL/GenBank/DDBJ whole genome shotgun (WGS) entry which is preliminary data.</text>
</comment>
<dbReference type="PROSITE" id="PS50297">
    <property type="entry name" value="ANK_REP_REGION"/>
    <property type="match status" value="1"/>
</dbReference>
<keyword evidence="2 3" id="KW-0040">ANK repeat</keyword>
<dbReference type="Proteomes" id="UP000704712">
    <property type="component" value="Unassembled WGS sequence"/>
</dbReference>
<dbReference type="EMBL" id="WSZM01000237">
    <property type="protein sequence ID" value="KAF4037521.1"/>
    <property type="molecule type" value="Genomic_DNA"/>
</dbReference>
<evidence type="ECO:0000256" key="3">
    <source>
        <dbReference type="PROSITE-ProRule" id="PRU00023"/>
    </source>
</evidence>
<proteinExistence type="predicted"/>
<dbReference type="AlphaFoldDB" id="A0A833WU93"/>